<dbReference type="OrthoDB" id="3518533at2759"/>
<dbReference type="Pfam" id="PF25484">
    <property type="entry name" value="DUF7907"/>
    <property type="match status" value="1"/>
</dbReference>
<dbReference type="EMBL" id="NAJL01000037">
    <property type="protein sequence ID" value="TKA25227.1"/>
    <property type="molecule type" value="Genomic_DNA"/>
</dbReference>
<accession>A0A4U0TSX1</accession>
<dbReference type="Proteomes" id="UP000308549">
    <property type="component" value="Unassembled WGS sequence"/>
</dbReference>
<sequence>MHLLTPTLLTLTTLLTTTTLAQLQPTFTNTTREYNLRTCLKPDQPSYKDRFDNLWLYGYHTGAGLDDATFSDTKTEYAAKGYLSRVMNTTVMENNYQAFNLGSAFPYQMVMAENVNFYAAWQPVRIDAGLGSNQQGYTTGFSINSTGLQWTSTPGTNATNAFGGWLVCDWWHGEPQLFFRISYYDTPAPSSCADVDLIPEYI</sequence>
<feature type="domain" description="DUF7907" evidence="2">
    <location>
        <begin position="32"/>
        <end position="201"/>
    </location>
</feature>
<reference evidence="3 4" key="1">
    <citation type="submission" date="2017-03" db="EMBL/GenBank/DDBJ databases">
        <title>Genomes of endolithic fungi from Antarctica.</title>
        <authorList>
            <person name="Coleine C."/>
            <person name="Masonjones S."/>
            <person name="Stajich J.E."/>
        </authorList>
    </citation>
    <scope>NUCLEOTIDE SEQUENCE [LARGE SCALE GENOMIC DNA]</scope>
    <source>
        <strain evidence="3 4">CCFEE 6315</strain>
    </source>
</reference>
<feature type="signal peptide" evidence="1">
    <location>
        <begin position="1"/>
        <end position="23"/>
    </location>
</feature>
<evidence type="ECO:0000313" key="4">
    <source>
        <dbReference type="Proteomes" id="UP000308549"/>
    </source>
</evidence>
<comment type="caution">
    <text evidence="3">The sequence shown here is derived from an EMBL/GenBank/DDBJ whole genome shotgun (WGS) entry which is preliminary data.</text>
</comment>
<protein>
    <recommendedName>
        <fullName evidence="2">DUF7907 domain-containing protein</fullName>
    </recommendedName>
</protein>
<evidence type="ECO:0000313" key="3">
    <source>
        <dbReference type="EMBL" id="TKA25227.1"/>
    </source>
</evidence>
<proteinExistence type="predicted"/>
<organism evidence="3 4">
    <name type="scientific">Salinomyces thailandicus</name>
    <dbReference type="NCBI Taxonomy" id="706561"/>
    <lineage>
        <taxon>Eukaryota</taxon>
        <taxon>Fungi</taxon>
        <taxon>Dikarya</taxon>
        <taxon>Ascomycota</taxon>
        <taxon>Pezizomycotina</taxon>
        <taxon>Dothideomycetes</taxon>
        <taxon>Dothideomycetidae</taxon>
        <taxon>Mycosphaerellales</taxon>
        <taxon>Teratosphaeriaceae</taxon>
        <taxon>Salinomyces</taxon>
    </lineage>
</organism>
<evidence type="ECO:0000259" key="2">
    <source>
        <dbReference type="Pfam" id="PF25484"/>
    </source>
</evidence>
<feature type="chain" id="PRO_5020431653" description="DUF7907 domain-containing protein" evidence="1">
    <location>
        <begin position="24"/>
        <end position="202"/>
    </location>
</feature>
<dbReference type="InterPro" id="IPR057229">
    <property type="entry name" value="DUF7907"/>
</dbReference>
<keyword evidence="4" id="KW-1185">Reference proteome</keyword>
<gene>
    <name evidence="3" type="ORF">B0A50_05925</name>
</gene>
<name>A0A4U0TSX1_9PEZI</name>
<keyword evidence="1" id="KW-0732">Signal</keyword>
<dbReference type="AlphaFoldDB" id="A0A4U0TSX1"/>
<evidence type="ECO:0000256" key="1">
    <source>
        <dbReference type="SAM" id="SignalP"/>
    </source>
</evidence>